<accession>A0A162FDP7</accession>
<evidence type="ECO:0000313" key="3">
    <source>
        <dbReference type="Proteomes" id="UP000077428"/>
    </source>
</evidence>
<evidence type="ECO:0000313" key="2">
    <source>
        <dbReference type="EMBL" id="KZX11505.1"/>
    </source>
</evidence>
<dbReference type="InterPro" id="IPR037063">
    <property type="entry name" value="PHb_sf"/>
</dbReference>
<sequence length="134" mass="14801">MGLFDKVVGHAEVGGDVSIVNEYLFENEEIIQTFTFLRDSIVLTNLGIYVIDVQGLSGKKVEVKFFPKKTIKTISFESAGTLDFDVDIKIGVDNNPTILAEGGSVSMPISFKVPKAQTNEAKQIIHLVKKHYLI</sequence>
<name>A0A162FDP7_METOA</name>
<dbReference type="STRING" id="66851.MBORA_14920"/>
<dbReference type="InterPro" id="IPR012544">
    <property type="entry name" value="PHb"/>
</dbReference>
<gene>
    <name evidence="2" type="ORF">MBORA_14920</name>
</gene>
<organism evidence="2 3">
    <name type="scientific">Methanobrevibacter oralis</name>
    <dbReference type="NCBI Taxonomy" id="66851"/>
    <lineage>
        <taxon>Archaea</taxon>
        <taxon>Methanobacteriati</taxon>
        <taxon>Methanobacteriota</taxon>
        <taxon>Methanomada group</taxon>
        <taxon>Methanobacteria</taxon>
        <taxon>Methanobacteriales</taxon>
        <taxon>Methanobacteriaceae</taxon>
        <taxon>Methanobrevibacter</taxon>
    </lineage>
</organism>
<dbReference type="PANTHER" id="PTHR35796:SF3">
    <property type="entry name" value="BHLH DOMAIN-CONTAINING PROTEIN"/>
    <property type="match status" value="1"/>
</dbReference>
<reference evidence="3" key="1">
    <citation type="journal article" date="2016" name="Genome Announc.">
        <title>Draft Genome Sequences of Methanobrevibacter curvatus DSM11111, Methanobrevibacter cuticularis DSM11139, Methanobrevibacter filiformis DSM11501, and Methanobrevibacter oralis DSM7256.</title>
        <authorList>
            <person name="Poehlein A."/>
            <person name="Seedorf H."/>
        </authorList>
    </citation>
    <scope>NUCLEOTIDE SEQUENCE [LARGE SCALE GENOMIC DNA]</scope>
    <source>
        <strain evidence="3">DSM 7256 / JCM 30027 / ZR</strain>
    </source>
</reference>
<dbReference type="Proteomes" id="UP000077428">
    <property type="component" value="Unassembled WGS sequence"/>
</dbReference>
<dbReference type="Pfam" id="PF08000">
    <property type="entry name" value="bPH_1"/>
    <property type="match status" value="1"/>
</dbReference>
<comment type="caution">
    <text evidence="2">The sequence shown here is derived from an EMBL/GenBank/DDBJ whole genome shotgun (WGS) entry which is preliminary data.</text>
</comment>
<evidence type="ECO:0000259" key="1">
    <source>
        <dbReference type="Pfam" id="PF08000"/>
    </source>
</evidence>
<keyword evidence="3" id="KW-1185">Reference proteome</keyword>
<dbReference type="EMBL" id="LWMU01000088">
    <property type="protein sequence ID" value="KZX11505.1"/>
    <property type="molecule type" value="Genomic_DNA"/>
</dbReference>
<protein>
    <recommendedName>
        <fullName evidence="1">Bacterial Pleckstrin homology domain-containing protein</fullName>
    </recommendedName>
</protein>
<dbReference type="OrthoDB" id="120154at2157"/>
<feature type="domain" description="Bacterial Pleckstrin homology" evidence="1">
    <location>
        <begin position="20"/>
        <end position="97"/>
    </location>
</feature>
<dbReference type="Gene3D" id="2.30.29.50">
    <property type="entry name" value="Bacterial Pleckstrin homology domain"/>
    <property type="match status" value="1"/>
</dbReference>
<dbReference type="PANTHER" id="PTHR35796">
    <property type="entry name" value="HYPOTHETICAL CYTOSOLIC PROTEIN"/>
    <property type="match status" value="1"/>
</dbReference>
<proteinExistence type="predicted"/>
<dbReference type="RefSeq" id="WP_042694633.1">
    <property type="nucleotide sequence ID" value="NZ_CABMAB010000041.1"/>
</dbReference>
<dbReference type="PATRIC" id="fig|66851.6.peg.1627"/>
<dbReference type="SUPFAM" id="SSF50729">
    <property type="entry name" value="PH domain-like"/>
    <property type="match status" value="1"/>
</dbReference>
<dbReference type="AlphaFoldDB" id="A0A162FDP7"/>